<dbReference type="Proteomes" id="UP000244803">
    <property type="component" value="Chromosome 2"/>
</dbReference>
<accession>A0A976M8N0</accession>
<protein>
    <submittedName>
        <fullName evidence="1">Uncharacterized protein</fullName>
    </submittedName>
</protein>
<reference evidence="1" key="1">
    <citation type="submission" date="2022-07" db="EMBL/GenBank/DDBJ databases">
        <title>Evaluation of T. orientalis genome assembly methods using nanopore sequencing and analysis of variation between genomes.</title>
        <authorList>
            <person name="Yam J."/>
            <person name="Micallef M.L."/>
            <person name="Liu M."/>
            <person name="Djordjevic S.P."/>
            <person name="Bogema D.R."/>
            <person name="Jenkins C."/>
        </authorList>
    </citation>
    <scope>NUCLEOTIDE SEQUENCE</scope>
    <source>
        <strain evidence="1">Fish Creek</strain>
    </source>
</reference>
<proteinExistence type="predicted"/>
<sequence>MKLSNGLFRIPQQFPKRFRHNQIRGLGQAPQGNNVDNLESAWEEAKRFFYRPSYSYQEFAKRVECVRLFLFWGLVTGLAADLVFRPLKTNYWFNFNFKNRFKPKEPATLPPLNENHMTDASMEYNRICNF</sequence>
<dbReference type="EMBL" id="CP056068">
    <property type="protein sequence ID" value="UKJ90545.1"/>
    <property type="molecule type" value="Genomic_DNA"/>
</dbReference>
<dbReference type="OrthoDB" id="346528at2759"/>
<evidence type="ECO:0000313" key="1">
    <source>
        <dbReference type="EMBL" id="UKJ90545.1"/>
    </source>
</evidence>
<gene>
    <name evidence="1" type="ORF">MACJ_001479</name>
</gene>
<name>A0A976M8N0_THEOR</name>
<organism evidence="1 2">
    <name type="scientific">Theileria orientalis</name>
    <dbReference type="NCBI Taxonomy" id="68886"/>
    <lineage>
        <taxon>Eukaryota</taxon>
        <taxon>Sar</taxon>
        <taxon>Alveolata</taxon>
        <taxon>Apicomplexa</taxon>
        <taxon>Aconoidasida</taxon>
        <taxon>Piroplasmida</taxon>
        <taxon>Theileriidae</taxon>
        <taxon>Theileria</taxon>
    </lineage>
</organism>
<evidence type="ECO:0000313" key="2">
    <source>
        <dbReference type="Proteomes" id="UP000244803"/>
    </source>
</evidence>
<dbReference type="AlphaFoldDB" id="A0A976M8N0"/>